<evidence type="ECO:0000256" key="2">
    <source>
        <dbReference type="ARBA" id="ARBA00022723"/>
    </source>
</evidence>
<dbReference type="GO" id="GO:0015031">
    <property type="term" value="P:protein transport"/>
    <property type="evidence" value="ECO:0007669"/>
    <property type="project" value="UniProtKB-ARBA"/>
</dbReference>
<protein>
    <recommendedName>
        <fullName evidence="11">Reticulocalbin-3</fullName>
    </recommendedName>
</protein>
<dbReference type="PANTHER" id="PTHR10827:SF52">
    <property type="entry name" value="IP16409P"/>
    <property type="match status" value="1"/>
</dbReference>
<dbReference type="Gene3D" id="1.10.238.10">
    <property type="entry name" value="EF-hand"/>
    <property type="match status" value="3"/>
</dbReference>
<comment type="function">
    <text evidence="9">Probable molecular chaperone assisting protein biosynthesis and transport in the endoplasmic reticulum. Required for the proper biosynthesis and transport of pulmonary surfactant-associated protein A/SP-A, pulmonary surfactant-associated protein D/SP-D and the lipid transporter ABCA3. By regulating both the proper expression and the degradation through the endoplasmic reticulum-associated protein degradation pathway of these proteins plays a crucial role in pulmonary surfactant homeostasis. Has an anti-fibrotic activity by negatively regulating the secretion of type I and type III collagens. This calcium-binding protein also transiently associates with immature PCSK6 and regulates its secretion.</text>
</comment>
<keyword evidence="3" id="KW-0732">Signal</keyword>
<dbReference type="Pfam" id="PF13499">
    <property type="entry name" value="EF-hand_7"/>
    <property type="match status" value="1"/>
</dbReference>
<feature type="domain" description="EF-hand" evidence="12">
    <location>
        <begin position="37"/>
        <end position="72"/>
    </location>
</feature>
<comment type="subcellular location">
    <subcellularLocation>
        <location evidence="1">Endoplasmic reticulum lumen</location>
    </subcellularLocation>
</comment>
<keyword evidence="4" id="KW-0677">Repeat</keyword>
<dbReference type="InterPro" id="IPR011992">
    <property type="entry name" value="EF-hand-dom_pair"/>
</dbReference>
<dbReference type="AlphaFoldDB" id="A0A183T4K7"/>
<keyword evidence="6" id="KW-0106">Calcium</keyword>
<keyword evidence="7" id="KW-0325">Glycoprotein</keyword>
<proteinExistence type="predicted"/>
<evidence type="ECO:0000256" key="1">
    <source>
        <dbReference type="ARBA" id="ARBA00004319"/>
    </source>
</evidence>
<organism evidence="13">
    <name type="scientific">Schistocephalus solidus</name>
    <name type="common">Tapeworm</name>
    <dbReference type="NCBI Taxonomy" id="70667"/>
    <lineage>
        <taxon>Eukaryota</taxon>
        <taxon>Metazoa</taxon>
        <taxon>Spiralia</taxon>
        <taxon>Lophotrochozoa</taxon>
        <taxon>Platyhelminthes</taxon>
        <taxon>Cestoda</taxon>
        <taxon>Eucestoda</taxon>
        <taxon>Diphyllobothriidea</taxon>
        <taxon>Diphyllobothriidae</taxon>
        <taxon>Schistocephalus</taxon>
    </lineage>
</organism>
<sequence length="283" mass="33082">LSQAVHQDNDVHDVGYDHDAFLGKDEAQKFSHMTPEQSRQKLGEIVEKMDTDADGYVTYNELTAWLKKISNKYIDEDVDRTFEEYKSEFKTDQITFAQHKTKLTDDFDDEVDVEGQAPDLLKAIERDQKRFNKADLDGDGKLNRDEFAAFLHPEEFERMREIETIQDLDTNEDGVIDLEEYTNDMWDNSDGSQMPDWVKTERQQFHEVRDKNRDGFLDREEVTDWLFPSDYNHIDSEAKHLIAEADDDKDGKLSKREIVSHYDLFVGSQATDFGQALRPHEEL</sequence>
<evidence type="ECO:0000313" key="13">
    <source>
        <dbReference type="WBParaSite" id="SSLN_0001184301-mRNA-1"/>
    </source>
</evidence>
<dbReference type="WBParaSite" id="SSLN_0001184301-mRNA-1">
    <property type="protein sequence ID" value="SSLN_0001184301-mRNA-1"/>
    <property type="gene ID" value="SSLN_0001184301"/>
</dbReference>
<evidence type="ECO:0000256" key="11">
    <source>
        <dbReference type="ARBA" id="ARBA00072696"/>
    </source>
</evidence>
<dbReference type="FunFam" id="1.10.238.10:FF:000104">
    <property type="entry name" value="calumenin isoform X1"/>
    <property type="match status" value="1"/>
</dbReference>
<evidence type="ECO:0000256" key="9">
    <source>
        <dbReference type="ARBA" id="ARBA00056975"/>
    </source>
</evidence>
<dbReference type="SUPFAM" id="SSF47473">
    <property type="entry name" value="EF-hand"/>
    <property type="match status" value="2"/>
</dbReference>
<evidence type="ECO:0000256" key="10">
    <source>
        <dbReference type="ARBA" id="ARBA00063143"/>
    </source>
</evidence>
<dbReference type="InterPro" id="IPR002048">
    <property type="entry name" value="EF_hand_dom"/>
</dbReference>
<dbReference type="Pfam" id="PF13202">
    <property type="entry name" value="EF-hand_5"/>
    <property type="match status" value="2"/>
</dbReference>
<keyword evidence="8" id="KW-0143">Chaperone</keyword>
<evidence type="ECO:0000256" key="8">
    <source>
        <dbReference type="ARBA" id="ARBA00023186"/>
    </source>
</evidence>
<keyword evidence="2" id="KW-0479">Metal-binding</keyword>
<dbReference type="GO" id="GO:0005788">
    <property type="term" value="C:endoplasmic reticulum lumen"/>
    <property type="evidence" value="ECO:0007669"/>
    <property type="project" value="UniProtKB-SubCell"/>
</dbReference>
<name>A0A183T4K7_SCHSO</name>
<dbReference type="SMART" id="SM00054">
    <property type="entry name" value="EFh"/>
    <property type="match status" value="3"/>
</dbReference>
<evidence type="ECO:0000256" key="7">
    <source>
        <dbReference type="ARBA" id="ARBA00023180"/>
    </source>
</evidence>
<evidence type="ECO:0000256" key="6">
    <source>
        <dbReference type="ARBA" id="ARBA00022837"/>
    </source>
</evidence>
<feature type="domain" description="EF-hand" evidence="12">
    <location>
        <begin position="210"/>
        <end position="232"/>
    </location>
</feature>
<dbReference type="PANTHER" id="PTHR10827">
    <property type="entry name" value="RETICULOCALBIN"/>
    <property type="match status" value="1"/>
</dbReference>
<feature type="domain" description="EF-hand" evidence="12">
    <location>
        <begin position="233"/>
        <end position="268"/>
    </location>
</feature>
<dbReference type="CDD" id="cd16226">
    <property type="entry name" value="EFh_CREC_Calumenin_like"/>
    <property type="match status" value="1"/>
</dbReference>
<evidence type="ECO:0000256" key="3">
    <source>
        <dbReference type="ARBA" id="ARBA00022729"/>
    </source>
</evidence>
<dbReference type="FunFam" id="1.10.238.10:FF:000090">
    <property type="entry name" value="calumenin isoform X2"/>
    <property type="match status" value="1"/>
</dbReference>
<feature type="domain" description="EF-hand" evidence="12">
    <location>
        <begin position="122"/>
        <end position="157"/>
    </location>
</feature>
<evidence type="ECO:0000259" key="12">
    <source>
        <dbReference type="PROSITE" id="PS50222"/>
    </source>
</evidence>
<accession>A0A183T4K7</accession>
<evidence type="ECO:0000256" key="4">
    <source>
        <dbReference type="ARBA" id="ARBA00022737"/>
    </source>
</evidence>
<dbReference type="PROSITE" id="PS50222">
    <property type="entry name" value="EF_HAND_2"/>
    <property type="match status" value="4"/>
</dbReference>
<dbReference type="GO" id="GO:0005509">
    <property type="term" value="F:calcium ion binding"/>
    <property type="evidence" value="ECO:0007669"/>
    <property type="project" value="InterPro"/>
</dbReference>
<dbReference type="PROSITE" id="PS00018">
    <property type="entry name" value="EF_HAND_1"/>
    <property type="match status" value="5"/>
</dbReference>
<dbReference type="InterPro" id="IPR018247">
    <property type="entry name" value="EF_Hand_1_Ca_BS"/>
</dbReference>
<reference evidence="13" key="1">
    <citation type="submission" date="2016-06" db="UniProtKB">
        <authorList>
            <consortium name="WormBaseParasite"/>
        </authorList>
    </citation>
    <scope>IDENTIFICATION</scope>
</reference>
<evidence type="ECO:0000256" key="5">
    <source>
        <dbReference type="ARBA" id="ARBA00022824"/>
    </source>
</evidence>
<keyword evidence="5" id="KW-0256">Endoplasmic reticulum</keyword>
<comment type="subunit">
    <text evidence="10">Interacts with PCSK6 (immature form including the propeptide); probably involved in the maturation and the secretion of PCSK6.</text>
</comment>